<evidence type="ECO:0000256" key="1">
    <source>
        <dbReference type="SAM" id="MobiDB-lite"/>
    </source>
</evidence>
<feature type="compositionally biased region" description="Basic and acidic residues" evidence="1">
    <location>
        <begin position="31"/>
        <end position="44"/>
    </location>
</feature>
<proteinExistence type="predicted"/>
<evidence type="ECO:0000313" key="3">
    <source>
        <dbReference type="Proteomes" id="UP000646833"/>
    </source>
</evidence>
<feature type="region of interest" description="Disordered" evidence="1">
    <location>
        <begin position="31"/>
        <end position="91"/>
    </location>
</feature>
<reference evidence="2" key="1">
    <citation type="journal article" date="2014" name="Int. J. Syst. Evol. Microbiol.">
        <title>Complete genome sequence of Corynebacterium casei LMG S-19264T (=DSM 44701T), isolated from a smear-ripened cheese.</title>
        <authorList>
            <consortium name="US DOE Joint Genome Institute (JGI-PGF)"/>
            <person name="Walter F."/>
            <person name="Albersmeier A."/>
            <person name="Kalinowski J."/>
            <person name="Ruckert C."/>
        </authorList>
    </citation>
    <scope>NUCLEOTIDE SEQUENCE</scope>
    <source>
        <strain evidence="2">CCM 7217</strain>
    </source>
</reference>
<dbReference type="AlphaFoldDB" id="A0A830DW66"/>
<accession>A0A830DW66</accession>
<name>A0A830DW66_9EURY</name>
<feature type="compositionally biased region" description="Basic and acidic residues" evidence="1">
    <location>
        <begin position="69"/>
        <end position="82"/>
    </location>
</feature>
<evidence type="ECO:0000313" key="2">
    <source>
        <dbReference type="EMBL" id="GGC65326.1"/>
    </source>
</evidence>
<reference evidence="2" key="2">
    <citation type="submission" date="2020-09" db="EMBL/GenBank/DDBJ databases">
        <authorList>
            <person name="Sun Q."/>
            <person name="Sedlacek I."/>
        </authorList>
    </citation>
    <scope>NUCLEOTIDE SEQUENCE</scope>
    <source>
        <strain evidence="2">CCM 7217</strain>
    </source>
</reference>
<sequence length="91" mass="9955">MPHREAALSRHLKLVVMHSVFSLPSIVIKVRPDPNEVPRGETQNRETAAGPASNRRAGEVSRRPATNPDGRETAVPDRKRGTDGAWTVPPT</sequence>
<organism evidence="2 3">
    <name type="scientific">Haloferax sulfurifontis</name>
    <dbReference type="NCBI Taxonomy" id="255616"/>
    <lineage>
        <taxon>Archaea</taxon>
        <taxon>Methanobacteriati</taxon>
        <taxon>Methanobacteriota</taxon>
        <taxon>Stenosarchaea group</taxon>
        <taxon>Halobacteria</taxon>
        <taxon>Halobacteriales</taxon>
        <taxon>Haloferacaceae</taxon>
        <taxon>Haloferax</taxon>
    </lineage>
</organism>
<gene>
    <name evidence="2" type="ORF">GCM10007209_29310</name>
</gene>
<dbReference type="Proteomes" id="UP000646833">
    <property type="component" value="Unassembled WGS sequence"/>
</dbReference>
<protein>
    <submittedName>
        <fullName evidence="2">Uncharacterized protein</fullName>
    </submittedName>
</protein>
<comment type="caution">
    <text evidence="2">The sequence shown here is derived from an EMBL/GenBank/DDBJ whole genome shotgun (WGS) entry which is preliminary data.</text>
</comment>
<dbReference type="EMBL" id="BMCI01000005">
    <property type="protein sequence ID" value="GGC65326.1"/>
    <property type="molecule type" value="Genomic_DNA"/>
</dbReference>